<accession>F9WLX7</accession>
<feature type="compositionally biased region" description="Polar residues" evidence="1">
    <location>
        <begin position="121"/>
        <end position="135"/>
    </location>
</feature>
<dbReference type="EMBL" id="CAEX01001330">
    <property type="protein sequence ID" value="CCD18521.1"/>
    <property type="molecule type" value="Genomic_DNA"/>
</dbReference>
<organism evidence="2 3">
    <name type="scientific">Trypanosoma vivax (strain Y486)</name>
    <dbReference type="NCBI Taxonomy" id="1055687"/>
    <lineage>
        <taxon>Eukaryota</taxon>
        <taxon>Discoba</taxon>
        <taxon>Euglenozoa</taxon>
        <taxon>Kinetoplastea</taxon>
        <taxon>Metakinetoplastina</taxon>
        <taxon>Trypanosomatida</taxon>
        <taxon>Trypanosomatidae</taxon>
        <taxon>Trypanosoma</taxon>
        <taxon>Duttonella</taxon>
    </lineage>
</organism>
<evidence type="ECO:0000313" key="3">
    <source>
        <dbReference type="Proteomes" id="UP000009027"/>
    </source>
</evidence>
<sequence>MVPFELPKSGGFIRTFEATKECFHNERRALEESRSALDQQYEVARLQIHEERQSMRGRYAAEDGEANVLRQRICQLDEQIQHMAEHIQSLRDANGVLAAEDGVLKVGRVQRPLKHEARTFKGTSPTPSCHSSGQTRFFLHPQPANSSGSRK</sequence>
<name>F9WLX7_TRYVY</name>
<reference evidence="2 3" key="1">
    <citation type="journal article" date="2012" name="Proc. Natl. Acad. Sci. U.S.A.">
        <title>Antigenic diversity is generated by distinct evolutionary mechanisms in African trypanosome species.</title>
        <authorList>
            <person name="Jackson A.P."/>
            <person name="Berry A."/>
            <person name="Aslett M."/>
            <person name="Allison H.C."/>
            <person name="Burton P."/>
            <person name="Vavrova-Anderson J."/>
            <person name="Brown R."/>
            <person name="Browne H."/>
            <person name="Corton N."/>
            <person name="Hauser H."/>
            <person name="Gamble J."/>
            <person name="Gilderthorp R."/>
            <person name="Marcello L."/>
            <person name="McQuillan J."/>
            <person name="Otto T.D."/>
            <person name="Quail M.A."/>
            <person name="Sanders M.J."/>
            <person name="van Tonder A."/>
            <person name="Ginger M.L."/>
            <person name="Field M.C."/>
            <person name="Barry J.D."/>
            <person name="Hertz-Fowler C."/>
            <person name="Berriman M."/>
        </authorList>
    </citation>
    <scope>NUCLEOTIDE SEQUENCE</scope>
    <source>
        <strain evidence="2 3">Y486</strain>
    </source>
</reference>
<proteinExistence type="predicted"/>
<evidence type="ECO:0000313" key="2">
    <source>
        <dbReference type="EMBL" id="CCD18521.1"/>
    </source>
</evidence>
<feature type="region of interest" description="Disordered" evidence="1">
    <location>
        <begin position="115"/>
        <end position="151"/>
    </location>
</feature>
<dbReference type="Proteomes" id="UP000009027">
    <property type="component" value="Unassembled WGS sequence"/>
</dbReference>
<dbReference type="AlphaFoldDB" id="F9WLX7"/>
<gene>
    <name evidence="2" type="ORF">TvY486_0012170</name>
</gene>
<keyword evidence="3" id="KW-1185">Reference proteome</keyword>
<protein>
    <submittedName>
        <fullName evidence="2">Uncharacterized protein</fullName>
    </submittedName>
</protein>
<dbReference type="VEuPathDB" id="TriTrypDB:TvY486_0012170"/>
<evidence type="ECO:0000256" key="1">
    <source>
        <dbReference type="SAM" id="MobiDB-lite"/>
    </source>
</evidence>